<comment type="caution">
    <text evidence="2">The sequence shown here is derived from an EMBL/GenBank/DDBJ whole genome shotgun (WGS) entry which is preliminary data.</text>
</comment>
<organism evidence="2 3">
    <name type="scientific">Dryococelus australis</name>
    <dbReference type="NCBI Taxonomy" id="614101"/>
    <lineage>
        <taxon>Eukaryota</taxon>
        <taxon>Metazoa</taxon>
        <taxon>Ecdysozoa</taxon>
        <taxon>Arthropoda</taxon>
        <taxon>Hexapoda</taxon>
        <taxon>Insecta</taxon>
        <taxon>Pterygota</taxon>
        <taxon>Neoptera</taxon>
        <taxon>Polyneoptera</taxon>
        <taxon>Phasmatodea</taxon>
        <taxon>Verophasmatodea</taxon>
        <taxon>Anareolatae</taxon>
        <taxon>Phasmatidae</taxon>
        <taxon>Eurycanthinae</taxon>
        <taxon>Dryococelus</taxon>
    </lineage>
</organism>
<evidence type="ECO:0000259" key="1">
    <source>
        <dbReference type="PROSITE" id="PS50994"/>
    </source>
</evidence>
<dbReference type="SUPFAM" id="SSF53098">
    <property type="entry name" value="Ribonuclease H-like"/>
    <property type="match status" value="1"/>
</dbReference>
<proteinExistence type="predicted"/>
<dbReference type="InterPro" id="IPR036397">
    <property type="entry name" value="RNaseH_sf"/>
</dbReference>
<accession>A0ABQ9IK84</accession>
<feature type="domain" description="Integrase catalytic" evidence="1">
    <location>
        <begin position="73"/>
        <end position="163"/>
    </location>
</feature>
<evidence type="ECO:0000313" key="2">
    <source>
        <dbReference type="EMBL" id="KAJ8896590.1"/>
    </source>
</evidence>
<keyword evidence="3" id="KW-1185">Reference proteome</keyword>
<evidence type="ECO:0000313" key="3">
    <source>
        <dbReference type="Proteomes" id="UP001159363"/>
    </source>
</evidence>
<gene>
    <name evidence="2" type="ORF">PR048_001934</name>
</gene>
<protein>
    <recommendedName>
        <fullName evidence="1">Integrase catalytic domain-containing protein</fullName>
    </recommendedName>
</protein>
<dbReference type="PROSITE" id="PS50994">
    <property type="entry name" value="INTEGRASE"/>
    <property type="match status" value="1"/>
</dbReference>
<dbReference type="Gene3D" id="3.30.420.10">
    <property type="entry name" value="Ribonuclease H-like superfamily/Ribonuclease H"/>
    <property type="match status" value="1"/>
</dbReference>
<dbReference type="PANTHER" id="PTHR37984:SF5">
    <property type="entry name" value="PROTEIN NYNRIN-LIKE"/>
    <property type="match status" value="1"/>
</dbReference>
<sequence length="163" mass="18143">MGILMWGYWVVVPNSSGGGGEFLARFHGIHVVVVKMKSWPGMDYDIEALTKTCSDCELEKPNPAKYELQNWPSPTGPWQRIRVDFLGPWQGKLYLIAMDVLSKWLEVAEVPSTAAIHAIQVLQSLFACFVLCTHLVSDNGPPFTAVEFLKFLAARGAVHLDPQ</sequence>
<dbReference type="Proteomes" id="UP001159363">
    <property type="component" value="Chromosome 1"/>
</dbReference>
<dbReference type="PANTHER" id="PTHR37984">
    <property type="entry name" value="PROTEIN CBG26694"/>
    <property type="match status" value="1"/>
</dbReference>
<dbReference type="EMBL" id="JARBHB010000001">
    <property type="protein sequence ID" value="KAJ8896590.1"/>
    <property type="molecule type" value="Genomic_DNA"/>
</dbReference>
<dbReference type="InterPro" id="IPR001584">
    <property type="entry name" value="Integrase_cat-core"/>
</dbReference>
<name>A0ABQ9IK84_9NEOP</name>
<reference evidence="2 3" key="1">
    <citation type="submission" date="2023-02" db="EMBL/GenBank/DDBJ databases">
        <title>LHISI_Scaffold_Assembly.</title>
        <authorList>
            <person name="Stuart O.P."/>
            <person name="Cleave R."/>
            <person name="Magrath M.J.L."/>
            <person name="Mikheyev A.S."/>
        </authorList>
    </citation>
    <scope>NUCLEOTIDE SEQUENCE [LARGE SCALE GENOMIC DNA]</scope>
    <source>
        <strain evidence="2">Daus_M_001</strain>
        <tissue evidence="2">Leg muscle</tissue>
    </source>
</reference>
<dbReference type="InterPro" id="IPR050951">
    <property type="entry name" value="Retrovirus_Pol_polyprotein"/>
</dbReference>
<dbReference type="InterPro" id="IPR012337">
    <property type="entry name" value="RNaseH-like_sf"/>
</dbReference>